<reference evidence="1 2" key="1">
    <citation type="journal article" date="2009" name="PLoS Genet.">
        <title>Genomic analysis of the basal lineage fungus Rhizopus oryzae reveals a whole-genome duplication.</title>
        <authorList>
            <person name="Ma L.-J."/>
            <person name="Ibrahim A.S."/>
            <person name="Skory C."/>
            <person name="Grabherr M.G."/>
            <person name="Burger G."/>
            <person name="Butler M."/>
            <person name="Elias M."/>
            <person name="Idnurm A."/>
            <person name="Lang B.F."/>
            <person name="Sone T."/>
            <person name="Abe A."/>
            <person name="Calvo S.E."/>
            <person name="Corrochano L.M."/>
            <person name="Engels R."/>
            <person name="Fu J."/>
            <person name="Hansberg W."/>
            <person name="Kim J.-M."/>
            <person name="Kodira C.D."/>
            <person name="Koehrsen M.J."/>
            <person name="Liu B."/>
            <person name="Miranda-Saavedra D."/>
            <person name="O'Leary S."/>
            <person name="Ortiz-Castellanos L."/>
            <person name="Poulter R."/>
            <person name="Rodriguez-Romero J."/>
            <person name="Ruiz-Herrera J."/>
            <person name="Shen Y.-Q."/>
            <person name="Zeng Q."/>
            <person name="Galagan J."/>
            <person name="Birren B.W."/>
            <person name="Cuomo C.A."/>
            <person name="Wickes B.L."/>
        </authorList>
    </citation>
    <scope>NUCLEOTIDE SEQUENCE [LARGE SCALE GENOMIC DNA]</scope>
    <source>
        <strain evidence="2">RA 99-880 / ATCC MYA-4621 / FGSC 9543 / NRRL 43880</strain>
    </source>
</reference>
<dbReference type="OMA" id="EPKFANG"/>
<dbReference type="InterPro" id="IPR008313">
    <property type="entry name" value="GH125"/>
</dbReference>
<sequence length="304" mass="34808">MGRILDSKDWINAVSRVFQVIRDQMKDTWPSIPTSLSTQSNPDRVSIENRYRFRRYTDRPTETLGESGLGGIAKECGLVKSAFRPSDDATTLPYLIPANAQLSVQLLKLSQHIRDYMKEADQVPLHHEIALFAEQTGETIKAAIEKYGIVNHPLFGQVYAYEVDCFGSHIIMDDANLPSLLSLPVLGFVKKEDRIYQNTRRLVLSDWNPWYFKGSFIQGIGGPHTGENMVWPMSMLMQIQTSNNESEIRQVIDMIKRIAKRTNSLMCESIDVNHPDKYTRPWFSWANGLAGQTIIDLIERFNYF</sequence>
<dbReference type="OrthoDB" id="7771656at2759"/>
<accession>I1CFC0</accession>
<dbReference type="GO" id="GO:0003824">
    <property type="term" value="F:catalytic activity"/>
    <property type="evidence" value="ECO:0007669"/>
    <property type="project" value="UniProtKB-ARBA"/>
</dbReference>
<dbReference type="Proteomes" id="UP000009138">
    <property type="component" value="Unassembled WGS sequence"/>
</dbReference>
<dbReference type="EMBL" id="CH476740">
    <property type="protein sequence ID" value="EIE87150.1"/>
    <property type="molecule type" value="Genomic_DNA"/>
</dbReference>
<dbReference type="Gene3D" id="1.50.10.10">
    <property type="match status" value="1"/>
</dbReference>
<organism evidence="1 2">
    <name type="scientific">Rhizopus delemar (strain RA 99-880 / ATCC MYA-4621 / FGSC 9543 / NRRL 43880)</name>
    <name type="common">Mucormycosis agent</name>
    <name type="synonym">Rhizopus arrhizus var. delemar</name>
    <dbReference type="NCBI Taxonomy" id="246409"/>
    <lineage>
        <taxon>Eukaryota</taxon>
        <taxon>Fungi</taxon>
        <taxon>Fungi incertae sedis</taxon>
        <taxon>Mucoromycota</taxon>
        <taxon>Mucoromycotina</taxon>
        <taxon>Mucoromycetes</taxon>
        <taxon>Mucorales</taxon>
        <taxon>Mucorineae</taxon>
        <taxon>Rhizopodaceae</taxon>
        <taxon>Rhizopus</taxon>
    </lineage>
</organism>
<dbReference type="GeneID" id="93618826"/>
<dbReference type="InterPro" id="IPR008928">
    <property type="entry name" value="6-hairpin_glycosidase_sf"/>
</dbReference>
<protein>
    <recommendedName>
        <fullName evidence="3">Metal-independent alpha-mannosidase</fullName>
    </recommendedName>
</protein>
<evidence type="ECO:0008006" key="3">
    <source>
        <dbReference type="Google" id="ProtNLM"/>
    </source>
</evidence>
<proteinExistence type="predicted"/>
<name>I1CFC0_RHIO9</name>
<dbReference type="RefSeq" id="XP_067522546.1">
    <property type="nucleotide sequence ID" value="XM_067666445.1"/>
</dbReference>
<dbReference type="GO" id="GO:0005975">
    <property type="term" value="P:carbohydrate metabolic process"/>
    <property type="evidence" value="ECO:0007669"/>
    <property type="project" value="InterPro"/>
</dbReference>
<dbReference type="PANTHER" id="PTHR31047">
    <property type="entry name" value="MEIOTICALLY UP-REGULATED GENE 157 PROTEIN"/>
    <property type="match status" value="1"/>
</dbReference>
<dbReference type="eggNOG" id="ENOG502QR7D">
    <property type="taxonomic scope" value="Eukaryota"/>
</dbReference>
<dbReference type="PIRSF" id="PIRSF028846">
    <property type="entry name" value="UCP028846"/>
    <property type="match status" value="1"/>
</dbReference>
<dbReference type="STRING" id="246409.I1CFC0"/>
<dbReference type="InParanoid" id="I1CFC0"/>
<dbReference type="AlphaFoldDB" id="I1CFC0"/>
<dbReference type="InterPro" id="IPR012341">
    <property type="entry name" value="6hp_glycosidase-like_sf"/>
</dbReference>
<dbReference type="SUPFAM" id="SSF48208">
    <property type="entry name" value="Six-hairpin glycosidases"/>
    <property type="match status" value="1"/>
</dbReference>
<gene>
    <name evidence="1" type="ORF">RO3G_11861</name>
</gene>
<evidence type="ECO:0000313" key="1">
    <source>
        <dbReference type="EMBL" id="EIE87150.1"/>
    </source>
</evidence>
<evidence type="ECO:0000313" key="2">
    <source>
        <dbReference type="Proteomes" id="UP000009138"/>
    </source>
</evidence>
<dbReference type="SMART" id="SM01149">
    <property type="entry name" value="DUF1237"/>
    <property type="match status" value="1"/>
</dbReference>
<keyword evidence="2" id="KW-1185">Reference proteome</keyword>
<dbReference type="VEuPathDB" id="FungiDB:RO3G_11861"/>
<dbReference type="PANTHER" id="PTHR31047:SF0">
    <property type="entry name" value="MEIOTICALLY UP-REGULATED GENE 157 PROTEIN"/>
    <property type="match status" value="1"/>
</dbReference>
<dbReference type="Pfam" id="PF06824">
    <property type="entry name" value="Glyco_hydro_125"/>
    <property type="match status" value="1"/>
</dbReference>